<name>A0AAI9UF29_9PEZI</name>
<feature type="compositionally biased region" description="Low complexity" evidence="1">
    <location>
        <begin position="10"/>
        <end position="23"/>
    </location>
</feature>
<organism evidence="2 3">
    <name type="scientific">Colletotrichum cuscutae</name>
    <dbReference type="NCBI Taxonomy" id="1209917"/>
    <lineage>
        <taxon>Eukaryota</taxon>
        <taxon>Fungi</taxon>
        <taxon>Dikarya</taxon>
        <taxon>Ascomycota</taxon>
        <taxon>Pezizomycotina</taxon>
        <taxon>Sordariomycetes</taxon>
        <taxon>Hypocreomycetidae</taxon>
        <taxon>Glomerellales</taxon>
        <taxon>Glomerellaceae</taxon>
        <taxon>Colletotrichum</taxon>
        <taxon>Colletotrichum acutatum species complex</taxon>
    </lineage>
</organism>
<accession>A0AAI9UF29</accession>
<feature type="region of interest" description="Disordered" evidence="1">
    <location>
        <begin position="1"/>
        <end position="24"/>
    </location>
</feature>
<dbReference type="Proteomes" id="UP001239213">
    <property type="component" value="Unassembled WGS sequence"/>
</dbReference>
<feature type="compositionally biased region" description="Low complexity" evidence="1">
    <location>
        <begin position="62"/>
        <end position="77"/>
    </location>
</feature>
<sequence length="104" mass="11077">MRAAAGQGSAGAVPKPGPAVAGGLSHSHREKLEVRFAFLRVSFQLPKTFAFTYLDIKKKATRAANPKAANPKSAANSDEPDKRKRGGKIKISATMFQPADDNPD</sequence>
<protein>
    <submittedName>
        <fullName evidence="2">Uncharacterized protein</fullName>
    </submittedName>
</protein>
<proteinExistence type="predicted"/>
<keyword evidence="3" id="KW-1185">Reference proteome</keyword>
<evidence type="ECO:0000313" key="2">
    <source>
        <dbReference type="EMBL" id="KAK1457223.1"/>
    </source>
</evidence>
<evidence type="ECO:0000313" key="3">
    <source>
        <dbReference type="Proteomes" id="UP001239213"/>
    </source>
</evidence>
<dbReference type="EMBL" id="MPDP01000282">
    <property type="protein sequence ID" value="KAK1457223.1"/>
    <property type="molecule type" value="Genomic_DNA"/>
</dbReference>
<feature type="region of interest" description="Disordered" evidence="1">
    <location>
        <begin position="61"/>
        <end position="104"/>
    </location>
</feature>
<gene>
    <name evidence="2" type="ORF">CCUS01_01690</name>
</gene>
<dbReference type="AlphaFoldDB" id="A0AAI9UF29"/>
<reference evidence="2" key="1">
    <citation type="submission" date="2016-11" db="EMBL/GenBank/DDBJ databases">
        <title>The genome sequence of Colletotrichum cuscutae.</title>
        <authorList>
            <person name="Baroncelli R."/>
        </authorList>
    </citation>
    <scope>NUCLEOTIDE SEQUENCE</scope>
    <source>
        <strain evidence="2">IMI 304802</strain>
    </source>
</reference>
<evidence type="ECO:0000256" key="1">
    <source>
        <dbReference type="SAM" id="MobiDB-lite"/>
    </source>
</evidence>
<comment type="caution">
    <text evidence="2">The sequence shown here is derived from an EMBL/GenBank/DDBJ whole genome shotgun (WGS) entry which is preliminary data.</text>
</comment>